<reference evidence="1" key="2">
    <citation type="submission" date="2019-07" db="EMBL/GenBank/DDBJ databases">
        <authorList>
            <person name="Yang Y."/>
            <person name="Bocs S."/>
            <person name="Baudouin L."/>
        </authorList>
    </citation>
    <scope>NUCLEOTIDE SEQUENCE</scope>
    <source>
        <tissue evidence="1">Spear leaf of Hainan Tall coconut</tissue>
    </source>
</reference>
<comment type="caution">
    <text evidence="1">The sequence shown here is derived from an EMBL/GenBank/DDBJ whole genome shotgun (WGS) entry which is preliminary data.</text>
</comment>
<gene>
    <name evidence="1" type="ORF">COCNU_12G001940</name>
</gene>
<protein>
    <submittedName>
        <fullName evidence="1">Uncharacterized protein</fullName>
    </submittedName>
</protein>
<dbReference type="EMBL" id="CM017883">
    <property type="protein sequence ID" value="KAG1365194.1"/>
    <property type="molecule type" value="Genomic_DNA"/>
</dbReference>
<name>A0A8K0N9Q9_COCNU</name>
<dbReference type="Gene3D" id="3.40.50.2000">
    <property type="entry name" value="Glycogen Phosphorylase B"/>
    <property type="match status" value="1"/>
</dbReference>
<evidence type="ECO:0000313" key="1">
    <source>
        <dbReference type="EMBL" id="KAG1365194.1"/>
    </source>
</evidence>
<keyword evidence="2" id="KW-1185">Reference proteome</keyword>
<accession>A0A8K0N9Q9</accession>
<evidence type="ECO:0000313" key="2">
    <source>
        <dbReference type="Proteomes" id="UP000797356"/>
    </source>
</evidence>
<reference evidence="1" key="1">
    <citation type="journal article" date="2017" name="Gigascience">
        <title>The genome draft of coconut (Cocos nucifera).</title>
        <authorList>
            <person name="Xiao Y."/>
            <person name="Xu P."/>
            <person name="Fan H."/>
            <person name="Baudouin L."/>
            <person name="Xia W."/>
            <person name="Bocs S."/>
            <person name="Xu J."/>
            <person name="Li Q."/>
            <person name="Guo A."/>
            <person name="Zhou L."/>
            <person name="Li J."/>
            <person name="Wu Y."/>
            <person name="Ma Z."/>
            <person name="Armero A."/>
            <person name="Issali A.E."/>
            <person name="Liu N."/>
            <person name="Peng M."/>
            <person name="Yang Y."/>
        </authorList>
    </citation>
    <scope>NUCLEOTIDE SEQUENCE</scope>
    <source>
        <tissue evidence="1">Spear leaf of Hainan Tall coconut</tissue>
    </source>
</reference>
<dbReference type="AlphaFoldDB" id="A0A8K0N9Q9"/>
<organism evidence="1 2">
    <name type="scientific">Cocos nucifera</name>
    <name type="common">Coconut palm</name>
    <dbReference type="NCBI Taxonomy" id="13894"/>
    <lineage>
        <taxon>Eukaryota</taxon>
        <taxon>Viridiplantae</taxon>
        <taxon>Streptophyta</taxon>
        <taxon>Embryophyta</taxon>
        <taxon>Tracheophyta</taxon>
        <taxon>Spermatophyta</taxon>
        <taxon>Magnoliopsida</taxon>
        <taxon>Liliopsida</taxon>
        <taxon>Arecaceae</taxon>
        <taxon>Arecoideae</taxon>
        <taxon>Cocoseae</taxon>
        <taxon>Attaleinae</taxon>
        <taxon>Cocos</taxon>
    </lineage>
</organism>
<sequence>MAILLIEGGIINEVARKGEEGEGRGEGIEGVGSSEDALNVGMKAFGAKLGDVVGVLIRGKELDRSTANELKNVCPSIKISFISITTSMEKDVILASSDNHTPIPHTYLTCLFLDPINLLLLSLHLLRSIVINWKILPKFHPWIIVSTSGYIDALGLATTLLGIKIAILK</sequence>
<proteinExistence type="predicted"/>
<dbReference type="Proteomes" id="UP000797356">
    <property type="component" value="Chromosome 12"/>
</dbReference>